<keyword evidence="2" id="KW-1185">Reference proteome</keyword>
<dbReference type="AlphaFoldDB" id="A0A0C3NK39"/>
<dbReference type="Proteomes" id="UP000053257">
    <property type="component" value="Unassembled WGS sequence"/>
</dbReference>
<dbReference type="EMBL" id="KN840547">
    <property type="protein sequence ID" value="KIP05299.1"/>
    <property type="molecule type" value="Genomic_DNA"/>
</dbReference>
<organism evidence="1 2">
    <name type="scientific">Phlebiopsis gigantea (strain 11061_1 CR5-6)</name>
    <name type="common">White-rot fungus</name>
    <name type="synonym">Peniophora gigantea</name>
    <dbReference type="NCBI Taxonomy" id="745531"/>
    <lineage>
        <taxon>Eukaryota</taxon>
        <taxon>Fungi</taxon>
        <taxon>Dikarya</taxon>
        <taxon>Basidiomycota</taxon>
        <taxon>Agaricomycotina</taxon>
        <taxon>Agaricomycetes</taxon>
        <taxon>Polyporales</taxon>
        <taxon>Phanerochaetaceae</taxon>
        <taxon>Phlebiopsis</taxon>
    </lineage>
</organism>
<evidence type="ECO:0000313" key="2">
    <source>
        <dbReference type="Proteomes" id="UP000053257"/>
    </source>
</evidence>
<protein>
    <submittedName>
        <fullName evidence="1">Uncharacterized protein</fullName>
    </submittedName>
</protein>
<reference evidence="1 2" key="1">
    <citation type="journal article" date="2014" name="PLoS Genet.">
        <title>Analysis of the Phlebiopsis gigantea genome, transcriptome and secretome provides insight into its pioneer colonization strategies of wood.</title>
        <authorList>
            <person name="Hori C."/>
            <person name="Ishida T."/>
            <person name="Igarashi K."/>
            <person name="Samejima M."/>
            <person name="Suzuki H."/>
            <person name="Master E."/>
            <person name="Ferreira P."/>
            <person name="Ruiz-Duenas F.J."/>
            <person name="Held B."/>
            <person name="Canessa P."/>
            <person name="Larrondo L.F."/>
            <person name="Schmoll M."/>
            <person name="Druzhinina I.S."/>
            <person name="Kubicek C.P."/>
            <person name="Gaskell J.A."/>
            <person name="Kersten P."/>
            <person name="St John F."/>
            <person name="Glasner J."/>
            <person name="Sabat G."/>
            <person name="Splinter BonDurant S."/>
            <person name="Syed K."/>
            <person name="Yadav J."/>
            <person name="Mgbeahuruike A.C."/>
            <person name="Kovalchuk A."/>
            <person name="Asiegbu F.O."/>
            <person name="Lackner G."/>
            <person name="Hoffmeister D."/>
            <person name="Rencoret J."/>
            <person name="Gutierrez A."/>
            <person name="Sun H."/>
            <person name="Lindquist E."/>
            <person name="Barry K."/>
            <person name="Riley R."/>
            <person name="Grigoriev I.V."/>
            <person name="Henrissat B."/>
            <person name="Kues U."/>
            <person name="Berka R.M."/>
            <person name="Martinez A.T."/>
            <person name="Covert S.F."/>
            <person name="Blanchette R.A."/>
            <person name="Cullen D."/>
        </authorList>
    </citation>
    <scope>NUCLEOTIDE SEQUENCE [LARGE SCALE GENOMIC DNA]</scope>
    <source>
        <strain evidence="1 2">11061_1 CR5-6</strain>
    </source>
</reference>
<dbReference type="HOGENOM" id="CLU_2339235_0_0_1"/>
<feature type="non-terminal residue" evidence="1">
    <location>
        <position position="1"/>
    </location>
</feature>
<feature type="non-terminal residue" evidence="1">
    <location>
        <position position="98"/>
    </location>
</feature>
<accession>A0A0C3NK39</accession>
<sequence length="98" mass="11657">PHQLVLQLEKSIDKSPRIIGHSESIDKQEVLRWHPQLQQCAEREQIILDTVMIMKQIVLLRVEDTPTVQRIIAWYTHRSKTARQLRKTLVDRHRQDTS</sequence>
<dbReference type="OrthoDB" id="2796204at2759"/>
<proteinExistence type="predicted"/>
<evidence type="ECO:0000313" key="1">
    <source>
        <dbReference type="EMBL" id="KIP05299.1"/>
    </source>
</evidence>
<name>A0A0C3NK39_PHLG1</name>
<gene>
    <name evidence="1" type="ORF">PHLGIDRAFT_53735</name>
</gene>